<comment type="caution">
    <text evidence="1">The sequence shown here is derived from an EMBL/GenBank/DDBJ whole genome shotgun (WGS) entry which is preliminary data.</text>
</comment>
<evidence type="ECO:0000313" key="2">
    <source>
        <dbReference type="Proteomes" id="UP001165384"/>
    </source>
</evidence>
<protein>
    <submittedName>
        <fullName evidence="1">Uncharacterized protein</fullName>
    </submittedName>
</protein>
<dbReference type="Proteomes" id="UP001165384">
    <property type="component" value="Unassembled WGS sequence"/>
</dbReference>
<proteinExistence type="predicted"/>
<dbReference type="RefSeq" id="WP_275711420.1">
    <property type="nucleotide sequence ID" value="NZ_JAKLTN010000002.1"/>
</dbReference>
<keyword evidence="2" id="KW-1185">Reference proteome</keyword>
<sequence>MIESLADIEALSVRCRSEQSKDYIAEAMQCYRAGAYRASIVSTWIAVVFDLIDKIRELAVAGDATAKTIEAKYETYIKQIEQNNPSGIKSALEFEREILETCLDRLQFFDPHQFIDLRRLREDRHRCAHPSFQRVGIPYQPSAEQARVHIRNAVVHVLAQPPVQGRAALAELKALVSSAYFPTDDKKALAQLQNSGLKNATEALVRGFIDQLIFGFLTDTDPLFYKRQVVAAVNATFELYPGLSEDRLRKQLNKAIRDVPDSRFPGAACLVTYVKSAWAVLEQTSKDKVVCFIKEGPAGDVMSGLEDLAQLGGLKPAVEQRVSTLTFDELAQAISSHGLRTHAKEQAMHFLSQVRSWDRANEVFSKAVLPLFSCLSTEDIERIIRMPKETGADLPGAHGYGLFIENVKKAAIVDETNLNALLTANGAGYLVPQPEEA</sequence>
<name>A0ABS9K4L5_9RHOO</name>
<gene>
    <name evidence="1" type="ORF">LZ012_13940</name>
</gene>
<evidence type="ECO:0000313" key="1">
    <source>
        <dbReference type="EMBL" id="MCG2578091.1"/>
    </source>
</evidence>
<accession>A0ABS9K4L5</accession>
<reference evidence="1" key="1">
    <citation type="submission" date="2022-01" db="EMBL/GenBank/DDBJ databases">
        <authorList>
            <person name="Jo J.-H."/>
            <person name="Im W.-T."/>
        </authorList>
    </citation>
    <scope>NUCLEOTIDE SEQUENCE</scope>
    <source>
        <strain evidence="1">XY25</strain>
    </source>
</reference>
<dbReference type="EMBL" id="JAKLTN010000002">
    <property type="protein sequence ID" value="MCG2578091.1"/>
    <property type="molecule type" value="Genomic_DNA"/>
</dbReference>
<organism evidence="1 2">
    <name type="scientific">Dechloromonas hankyongensis</name>
    <dbReference type="NCBI Taxonomy" id="2908002"/>
    <lineage>
        <taxon>Bacteria</taxon>
        <taxon>Pseudomonadati</taxon>
        <taxon>Pseudomonadota</taxon>
        <taxon>Betaproteobacteria</taxon>
        <taxon>Rhodocyclales</taxon>
        <taxon>Azonexaceae</taxon>
        <taxon>Dechloromonas</taxon>
    </lineage>
</organism>